<accession>A0A090M3S1</accession>
<proteinExistence type="predicted"/>
<reference evidence="2 3" key="2">
    <citation type="journal article" date="2014" name="BMC Genomics">
        <title>An improved genome of the model marine alga Ostreococcus tauri unfolds by assessing Illumina de novo assemblies.</title>
        <authorList>
            <person name="Blanc-Mathieu R."/>
            <person name="Verhelst B."/>
            <person name="Derelle E."/>
            <person name="Rombauts S."/>
            <person name="Bouget F.Y."/>
            <person name="Carre I."/>
            <person name="Chateau A."/>
            <person name="Eyre-Walker A."/>
            <person name="Grimsley N."/>
            <person name="Moreau H."/>
            <person name="Piegu B."/>
            <person name="Rivals E."/>
            <person name="Schackwitz W."/>
            <person name="Van de Peer Y."/>
            <person name="Piganeau G."/>
        </authorList>
    </citation>
    <scope>NUCLEOTIDE SEQUENCE [LARGE SCALE GENOMIC DNA]</scope>
    <source>
        <strain evidence="3">OTTH 0595 / CCAP 157/2 / RCC745</strain>
    </source>
</reference>
<evidence type="ECO:0000256" key="1">
    <source>
        <dbReference type="SAM" id="MobiDB-lite"/>
    </source>
</evidence>
<reference evidence="3" key="1">
    <citation type="journal article" date="2006" name="Proc. Natl. Acad. Sci. U.S.A.">
        <title>Genome analysis of the smallest free-living eukaryote Ostreococcus tauri unveils many unique features.</title>
        <authorList>
            <person name="Derelle E."/>
            <person name="Ferraz C."/>
            <person name="Rombauts S."/>
            <person name="Rouze P."/>
            <person name="Worden A.Z."/>
            <person name="Robbens S."/>
            <person name="Partensky F."/>
            <person name="Degroeve S."/>
            <person name="Echeynie S."/>
            <person name="Cooke R."/>
            <person name="Saeys Y."/>
            <person name="Wuyts J."/>
            <person name="Jabbari K."/>
            <person name="Bowler C."/>
            <person name="Panaud O."/>
            <person name="Piegu B."/>
            <person name="Ball S.G."/>
            <person name="Ral J.-P."/>
            <person name="Bouget F.-Y."/>
            <person name="Piganeau G."/>
            <person name="De Baets B."/>
            <person name="Picard A."/>
            <person name="Delseny M."/>
            <person name="Demaille J."/>
            <person name="Van de Peer Y."/>
            <person name="Moreau H."/>
        </authorList>
    </citation>
    <scope>NUCLEOTIDE SEQUENCE [LARGE SCALE GENOMIC DNA]</scope>
    <source>
        <strain evidence="3">OTTH 0595 / CCAP 157/2 / RCC745</strain>
    </source>
</reference>
<evidence type="ECO:0000313" key="2">
    <source>
        <dbReference type="EMBL" id="CEF97332.1"/>
    </source>
</evidence>
<dbReference type="EMBL" id="CAID01000003">
    <property type="protein sequence ID" value="CEF97332.1"/>
    <property type="molecule type" value="Genomic_DNA"/>
</dbReference>
<sequence length="500" mass="52680">MDDDEDDSNRALDRVVVALACDDAVAATIAAALVRATARARASTVNARAVTILALGTTRTTREDVERAGGALRASDVGAPLARAIARAVRSSGAKGVDAREVDGAMDAETLTGARATTAVDCGGGRVSERCGVAVACERAREMGGRRVTHVWASASAVTGTVFEDGGRRARGERGLYDAARPTTAASMVERATTVRAERKCALHYEFLLSHPETAPLLGGKKVGGTTARAAPASASMCAIVGAIAAAKVLRALEDENGEVMSDDAPMEAVMKQWTHVDAMELYRPDRADAHAEPSSMDGYETVPSGGDGDETMEDAEDVCRGFEEQAKLYGYDAMKKLREMLVLVCGRDSQANDACATALGSIGVGTVDIFGASGSGTFLRQECDVDDLCDLDDLEAYKYHVIIRTSSCPEANELVLSAHEVRTPVIEVESPRVGESIVHVTVGSGSGYKRGPFVGWMETTTALVAAHVAAMEVVRVAQDRPRNATIVCDDEGIFTQCTQ</sequence>
<dbReference type="InParanoid" id="A0A090M3S1"/>
<dbReference type="RefSeq" id="XP_022838636.1">
    <property type="nucleotide sequence ID" value="XM_022984917.1"/>
</dbReference>
<gene>
    <name evidence="2" type="ORF">OT_ostta03g05250</name>
</gene>
<dbReference type="Proteomes" id="UP000009170">
    <property type="component" value="Unassembled WGS sequence"/>
</dbReference>
<evidence type="ECO:0000313" key="3">
    <source>
        <dbReference type="Proteomes" id="UP000009170"/>
    </source>
</evidence>
<feature type="region of interest" description="Disordered" evidence="1">
    <location>
        <begin position="290"/>
        <end position="312"/>
    </location>
</feature>
<dbReference type="AlphaFoldDB" id="A0A090M3S1"/>
<dbReference type="KEGG" id="ota:OT_ostta03g05250"/>
<dbReference type="OrthoDB" id="10584243at2759"/>
<protein>
    <submittedName>
        <fullName evidence="2">Unnamed product</fullName>
    </submittedName>
</protein>
<dbReference type="GeneID" id="9832887"/>
<keyword evidence="3" id="KW-1185">Reference proteome</keyword>
<organism evidence="2 3">
    <name type="scientific">Ostreococcus tauri</name>
    <name type="common">Marine green alga</name>
    <dbReference type="NCBI Taxonomy" id="70448"/>
    <lineage>
        <taxon>Eukaryota</taxon>
        <taxon>Viridiplantae</taxon>
        <taxon>Chlorophyta</taxon>
        <taxon>Mamiellophyceae</taxon>
        <taxon>Mamiellales</taxon>
        <taxon>Bathycoccaceae</taxon>
        <taxon>Ostreococcus</taxon>
    </lineage>
</organism>
<name>A0A090M3S1_OSTTA</name>
<comment type="caution">
    <text evidence="2">The sequence shown here is derived from an EMBL/GenBank/DDBJ whole genome shotgun (WGS) entry which is preliminary data.</text>
</comment>